<feature type="transmembrane region" description="Helical" evidence="6">
    <location>
        <begin position="256"/>
        <end position="284"/>
    </location>
</feature>
<dbReference type="CDD" id="cd06581">
    <property type="entry name" value="TM_PBP1_LivM_like"/>
    <property type="match status" value="1"/>
</dbReference>
<feature type="transmembrane region" description="Helical" evidence="6">
    <location>
        <begin position="6"/>
        <end position="24"/>
    </location>
</feature>
<reference evidence="7 8" key="1">
    <citation type="submission" date="2018-08" db="EMBL/GenBank/DDBJ databases">
        <title>Genomic Encyclopedia of Archaeal and Bacterial Type Strains, Phase II (KMG-II): from individual species to whole genera.</title>
        <authorList>
            <person name="Goeker M."/>
        </authorList>
    </citation>
    <scope>NUCLEOTIDE SEQUENCE [LARGE SCALE GENOMIC DNA]</scope>
    <source>
        <strain evidence="7 8">DSM 5002</strain>
    </source>
</reference>
<dbReference type="InterPro" id="IPR043428">
    <property type="entry name" value="LivM-like"/>
</dbReference>
<feature type="transmembrane region" description="Helical" evidence="6">
    <location>
        <begin position="96"/>
        <end position="123"/>
    </location>
</feature>
<organism evidence="7 8">
    <name type="scientific">Dichotomicrobium thermohalophilum</name>
    <dbReference type="NCBI Taxonomy" id="933063"/>
    <lineage>
        <taxon>Bacteria</taxon>
        <taxon>Pseudomonadati</taxon>
        <taxon>Pseudomonadota</taxon>
        <taxon>Alphaproteobacteria</taxon>
        <taxon>Hyphomicrobiales</taxon>
        <taxon>Hyphomicrobiaceae</taxon>
        <taxon>Dichotomicrobium</taxon>
    </lineage>
</organism>
<keyword evidence="2" id="KW-1003">Cell membrane</keyword>
<gene>
    <name evidence="7" type="ORF">BXY53_1018</name>
</gene>
<evidence type="ECO:0000256" key="4">
    <source>
        <dbReference type="ARBA" id="ARBA00022989"/>
    </source>
</evidence>
<feature type="transmembrane region" description="Helical" evidence="6">
    <location>
        <begin position="129"/>
        <end position="151"/>
    </location>
</feature>
<comment type="caution">
    <text evidence="7">The sequence shown here is derived from an EMBL/GenBank/DDBJ whole genome shotgun (WGS) entry which is preliminary data.</text>
</comment>
<sequence>MSKTLFYIAILAISLIAPFAFPDYKTQLATLWLMIIVSLTWDMTGGQMGYNSLGNIFFYGAGMYVAGVFGIGIAHDVGAYNNAFSGDVFKFTPTEYFVGLFVGSLLGGVFCSVSALILGYLLFGLRGPYFAIGTLGVAVAAGELVANWEWIGGGQGISLPVYPYDLEQGKDVFYFMFMGVGVALFAFLAWLYNTKFGAAINAIRDDEEKAEGLGIDTLRYKLFTWAIAAFFVGIAGGISGYQLIHFEPLESAFQTINLGIFMVVCALLGGKGTLWGPVVGAILFHVFKEVTWNYLLGWQWVALGALIVVTVVYFQEGIVGWVRRQKPEWFGIVVEEDTGARAKPTTGAQPAGAAE</sequence>
<evidence type="ECO:0000256" key="1">
    <source>
        <dbReference type="ARBA" id="ARBA00004651"/>
    </source>
</evidence>
<feature type="transmembrane region" description="Helical" evidence="6">
    <location>
        <begin position="296"/>
        <end position="314"/>
    </location>
</feature>
<dbReference type="InterPro" id="IPR001851">
    <property type="entry name" value="ABC_transp_permease"/>
</dbReference>
<dbReference type="RefSeq" id="WP_119060775.1">
    <property type="nucleotide sequence ID" value="NZ_QXDF01000001.1"/>
</dbReference>
<keyword evidence="4 6" id="KW-1133">Transmembrane helix</keyword>
<feature type="transmembrane region" description="Helical" evidence="6">
    <location>
        <begin position="222"/>
        <end position="244"/>
    </location>
</feature>
<feature type="transmembrane region" description="Helical" evidence="6">
    <location>
        <begin position="31"/>
        <end position="50"/>
    </location>
</feature>
<dbReference type="PANTHER" id="PTHR30482">
    <property type="entry name" value="HIGH-AFFINITY BRANCHED-CHAIN AMINO ACID TRANSPORT SYSTEM PERMEASE"/>
    <property type="match status" value="1"/>
</dbReference>
<keyword evidence="8" id="KW-1185">Reference proteome</keyword>
<keyword evidence="3 6" id="KW-0812">Transmembrane</keyword>
<feature type="transmembrane region" description="Helical" evidence="6">
    <location>
        <begin position="56"/>
        <end position="75"/>
    </location>
</feature>
<evidence type="ECO:0000256" key="6">
    <source>
        <dbReference type="SAM" id="Phobius"/>
    </source>
</evidence>
<dbReference type="AlphaFoldDB" id="A0A397QCF2"/>
<feature type="transmembrane region" description="Helical" evidence="6">
    <location>
        <begin position="172"/>
        <end position="192"/>
    </location>
</feature>
<keyword evidence="5 6" id="KW-0472">Membrane</keyword>
<evidence type="ECO:0000256" key="2">
    <source>
        <dbReference type="ARBA" id="ARBA00022475"/>
    </source>
</evidence>
<dbReference type="Pfam" id="PF02653">
    <property type="entry name" value="BPD_transp_2"/>
    <property type="match status" value="1"/>
</dbReference>
<dbReference type="GO" id="GO:0015658">
    <property type="term" value="F:branched-chain amino acid transmembrane transporter activity"/>
    <property type="evidence" value="ECO:0007669"/>
    <property type="project" value="InterPro"/>
</dbReference>
<dbReference type="GO" id="GO:0005886">
    <property type="term" value="C:plasma membrane"/>
    <property type="evidence" value="ECO:0007669"/>
    <property type="project" value="UniProtKB-SubCell"/>
</dbReference>
<accession>A0A397QCF2</accession>
<dbReference type="OrthoDB" id="9804361at2"/>
<protein>
    <submittedName>
        <fullName evidence="7">Amino acid/amide ABC transporter membrane protein 2 (HAAT family)</fullName>
    </submittedName>
</protein>
<dbReference type="Proteomes" id="UP000266273">
    <property type="component" value="Unassembled WGS sequence"/>
</dbReference>
<dbReference type="EMBL" id="QXDF01000001">
    <property type="protein sequence ID" value="RIA55931.1"/>
    <property type="molecule type" value="Genomic_DNA"/>
</dbReference>
<proteinExistence type="predicted"/>
<name>A0A397QCF2_9HYPH</name>
<evidence type="ECO:0000313" key="8">
    <source>
        <dbReference type="Proteomes" id="UP000266273"/>
    </source>
</evidence>
<comment type="subcellular location">
    <subcellularLocation>
        <location evidence="1">Cell membrane</location>
        <topology evidence="1">Multi-pass membrane protein</topology>
    </subcellularLocation>
</comment>
<evidence type="ECO:0000313" key="7">
    <source>
        <dbReference type="EMBL" id="RIA55931.1"/>
    </source>
</evidence>
<dbReference type="PANTHER" id="PTHR30482:SF10">
    <property type="entry name" value="HIGH-AFFINITY BRANCHED-CHAIN AMINO ACID TRANSPORT PROTEIN BRAE"/>
    <property type="match status" value="1"/>
</dbReference>
<evidence type="ECO:0000256" key="5">
    <source>
        <dbReference type="ARBA" id="ARBA00023136"/>
    </source>
</evidence>
<evidence type="ECO:0000256" key="3">
    <source>
        <dbReference type="ARBA" id="ARBA00022692"/>
    </source>
</evidence>